<name>A0A084ESJ0_SPHYA</name>
<comment type="caution">
    <text evidence="1">The sequence shown here is derived from an EMBL/GenBank/DDBJ whole genome shotgun (WGS) entry which is preliminary data.</text>
</comment>
<dbReference type="STRING" id="13690.AX777_25840"/>
<dbReference type="EMBL" id="JGVR01000003">
    <property type="protein sequence ID" value="KEZ20932.1"/>
    <property type="molecule type" value="Genomic_DNA"/>
</dbReference>
<dbReference type="Proteomes" id="UP000028534">
    <property type="component" value="Unassembled WGS sequence"/>
</dbReference>
<dbReference type="AlphaFoldDB" id="A0A084ESJ0"/>
<evidence type="ECO:0000313" key="2">
    <source>
        <dbReference type="Proteomes" id="UP000028534"/>
    </source>
</evidence>
<sequence length="47" mass="5430">MKYRFDGTEKLLSFWRYPEVPLAQARLRRADAKCVVQAPSSLACDEL</sequence>
<dbReference type="PATRIC" id="fig|13690.10.peg.1010"/>
<protein>
    <submittedName>
        <fullName evidence="1">Putative cp4-like integrase protein</fullName>
    </submittedName>
</protein>
<accession>A0A084ESJ0</accession>
<organism evidence="1 2">
    <name type="scientific">Sphingobium yanoikuyae</name>
    <name type="common">Sphingomonas yanoikuyae</name>
    <dbReference type="NCBI Taxonomy" id="13690"/>
    <lineage>
        <taxon>Bacteria</taxon>
        <taxon>Pseudomonadati</taxon>
        <taxon>Pseudomonadota</taxon>
        <taxon>Alphaproteobacteria</taxon>
        <taxon>Sphingomonadales</taxon>
        <taxon>Sphingomonadaceae</taxon>
        <taxon>Sphingobium</taxon>
    </lineage>
</organism>
<reference evidence="1 2" key="1">
    <citation type="submission" date="2014-03" db="EMBL/GenBank/DDBJ databases">
        <title>Genome sequence of Sphingobium yanoikuyae B1.</title>
        <authorList>
            <person name="Gan H.M."/>
            <person name="Gan H.Y."/>
            <person name="Savka M.A."/>
        </authorList>
    </citation>
    <scope>NUCLEOTIDE SEQUENCE [LARGE SCALE GENOMIC DNA]</scope>
    <source>
        <strain evidence="1 2">B1</strain>
    </source>
</reference>
<gene>
    <name evidence="1" type="ORF">CP98_00973</name>
</gene>
<dbReference type="RefSeq" id="WP_202902411.1">
    <property type="nucleotide sequence ID" value="NZ_JGVR01000003.1"/>
</dbReference>
<proteinExistence type="predicted"/>
<evidence type="ECO:0000313" key="1">
    <source>
        <dbReference type="EMBL" id="KEZ20932.1"/>
    </source>
</evidence>